<dbReference type="AlphaFoldDB" id="A0A1H7ZZX1"/>
<name>A0A1H7ZZX1_9ACTN</name>
<dbReference type="GO" id="GO:0006635">
    <property type="term" value="P:fatty acid beta-oxidation"/>
    <property type="evidence" value="ECO:0007669"/>
    <property type="project" value="TreeGrafter"/>
</dbReference>
<dbReference type="STRING" id="46177.SAMN05660976_05671"/>
<organism evidence="1 2">
    <name type="scientific">Nonomuraea pusilla</name>
    <dbReference type="NCBI Taxonomy" id="46177"/>
    <lineage>
        <taxon>Bacteria</taxon>
        <taxon>Bacillati</taxon>
        <taxon>Actinomycetota</taxon>
        <taxon>Actinomycetes</taxon>
        <taxon>Streptosporangiales</taxon>
        <taxon>Streptosporangiaceae</taxon>
        <taxon>Nonomuraea</taxon>
    </lineage>
</organism>
<dbReference type="GO" id="GO:0016853">
    <property type="term" value="F:isomerase activity"/>
    <property type="evidence" value="ECO:0007669"/>
    <property type="project" value="UniProtKB-KW"/>
</dbReference>
<dbReference type="Gene3D" id="3.90.226.10">
    <property type="entry name" value="2-enoyl-CoA Hydratase, Chain A, domain 1"/>
    <property type="match status" value="1"/>
</dbReference>
<accession>A0A1H7ZZX1</accession>
<sequence>MSSCQVIDRSITFDGMVLTDIPLADLSVHRHGPVVTVRLARPDVLNAFRARTRAEFASVLRALRADEQARVVVLTGEGRAFSAGQDLRELGGLLREEDASDDRLREGIEELQELTRALLSLPQVTVAALNGVAVGLGAELALACDLRIAAHSATIGFPEARRAMFQTNGVMWLLPRIVGLARAGHLVLTGRLIEAAEAERIGLVHRACPDAELAPAVEALAADLAANAPGSLRLAKRLLRDTWGLDLTEVMARETDGMLACLRSRDLREGTLAFLEGRTPHYEGR</sequence>
<dbReference type="InterPro" id="IPR029045">
    <property type="entry name" value="ClpP/crotonase-like_dom_sf"/>
</dbReference>
<dbReference type="SUPFAM" id="SSF52096">
    <property type="entry name" value="ClpP/crotonase"/>
    <property type="match status" value="1"/>
</dbReference>
<dbReference type="Pfam" id="PF00378">
    <property type="entry name" value="ECH_1"/>
    <property type="match status" value="1"/>
</dbReference>
<reference evidence="1 2" key="1">
    <citation type="submission" date="2016-10" db="EMBL/GenBank/DDBJ databases">
        <authorList>
            <person name="de Groot N.N."/>
        </authorList>
    </citation>
    <scope>NUCLEOTIDE SEQUENCE [LARGE SCALE GENOMIC DNA]</scope>
    <source>
        <strain evidence="1 2">DSM 43357</strain>
    </source>
</reference>
<dbReference type="EMBL" id="FOBF01000015">
    <property type="protein sequence ID" value="SEM63138.1"/>
    <property type="molecule type" value="Genomic_DNA"/>
</dbReference>
<dbReference type="CDD" id="cd06558">
    <property type="entry name" value="crotonase-like"/>
    <property type="match status" value="1"/>
</dbReference>
<dbReference type="PANTHER" id="PTHR11941">
    <property type="entry name" value="ENOYL-COA HYDRATASE-RELATED"/>
    <property type="match status" value="1"/>
</dbReference>
<dbReference type="OrthoDB" id="9777711at2"/>
<keyword evidence="1" id="KW-0413">Isomerase</keyword>
<gene>
    <name evidence="1" type="ORF">SAMN05660976_05671</name>
</gene>
<dbReference type="Proteomes" id="UP000198953">
    <property type="component" value="Unassembled WGS sequence"/>
</dbReference>
<protein>
    <submittedName>
        <fullName evidence="1">2-(1,2-epoxy-1,2-dihydrophenyl)acetyl-CoA isomerase</fullName>
    </submittedName>
</protein>
<evidence type="ECO:0000313" key="1">
    <source>
        <dbReference type="EMBL" id="SEM63138.1"/>
    </source>
</evidence>
<dbReference type="InterPro" id="IPR001753">
    <property type="entry name" value="Enoyl-CoA_hydra/iso"/>
</dbReference>
<proteinExistence type="predicted"/>
<keyword evidence="2" id="KW-1185">Reference proteome</keyword>
<dbReference type="PANTHER" id="PTHR11941:SF54">
    <property type="entry name" value="ENOYL-COA HYDRATASE, MITOCHONDRIAL"/>
    <property type="match status" value="1"/>
</dbReference>
<evidence type="ECO:0000313" key="2">
    <source>
        <dbReference type="Proteomes" id="UP000198953"/>
    </source>
</evidence>